<reference evidence="2 3" key="1">
    <citation type="journal article" date="2024" name="Nat. Commun.">
        <title>Phylogenomics reveals the evolutionary origins of lichenization in chlorophyte algae.</title>
        <authorList>
            <person name="Puginier C."/>
            <person name="Libourel C."/>
            <person name="Otte J."/>
            <person name="Skaloud P."/>
            <person name="Haon M."/>
            <person name="Grisel S."/>
            <person name="Petersen M."/>
            <person name="Berrin J.G."/>
            <person name="Delaux P.M."/>
            <person name="Dal Grande F."/>
            <person name="Keller J."/>
        </authorList>
    </citation>
    <scope>NUCLEOTIDE SEQUENCE [LARGE SCALE GENOMIC DNA]</scope>
    <source>
        <strain evidence="2 3">SAG 2145</strain>
    </source>
</reference>
<dbReference type="Gene3D" id="1.25.40.10">
    <property type="entry name" value="Tetratricopeptide repeat domain"/>
    <property type="match status" value="1"/>
</dbReference>
<proteinExistence type="predicted"/>
<comment type="caution">
    <text evidence="2">The sequence shown here is derived from an EMBL/GenBank/DDBJ whole genome shotgun (WGS) entry which is preliminary data.</text>
</comment>
<sequence>MDWQGCSQLLGTLSPSDREVHYLQAVVSWQCGDLNNALRHAEAACSGISRANASSCAAEQYLLGQLLVCRAFTSGAIGFQDMDLHNALSCFQKSARHAPQDVSTHSCIAFTCLHLANDGLALQAAERCLSLCSSQGLAEPPHVEWLRSVLACEQRRLELPQQIRQGMLPPGAVQQQVLGWMKAQISQGGSLIWQGSDLITALPILTGHRDKADAVQLLSQYSITPVAQWLSHPELLSTSEPRHAQGGPDPTFSTCSQDIDDCFSDKKVEITQDSCEMAEGITSKRLELMAQLSSPLADFLRLLLGWQLEVEDSTGLGMQRQRRLADVLQCCLISGSGGSGPPEMVKLQLAMLMLSRLTVKTVRVAKYWTQQLFFRGSDGSCISVMAPGIPKLLRSQLATVFRDPSRLPSIAEGQKSHHPSPTAPEDEGNADTSHTGHRPAEPMEATAEDSMHHREKPVRQLDLVASQLPRLAILA</sequence>
<dbReference type="EMBL" id="JALJOS010000011">
    <property type="protein sequence ID" value="KAK9833053.1"/>
    <property type="molecule type" value="Genomic_DNA"/>
</dbReference>
<dbReference type="InterPro" id="IPR011990">
    <property type="entry name" value="TPR-like_helical_dom_sf"/>
</dbReference>
<name>A0AAW1RHG9_9CHLO</name>
<protein>
    <submittedName>
        <fullName evidence="2">Uncharacterized protein</fullName>
    </submittedName>
</protein>
<dbReference type="Proteomes" id="UP001438707">
    <property type="component" value="Unassembled WGS sequence"/>
</dbReference>
<evidence type="ECO:0000313" key="3">
    <source>
        <dbReference type="Proteomes" id="UP001438707"/>
    </source>
</evidence>
<gene>
    <name evidence="2" type="ORF">WJX74_005664</name>
</gene>
<dbReference type="SUPFAM" id="SSF48452">
    <property type="entry name" value="TPR-like"/>
    <property type="match status" value="1"/>
</dbReference>
<keyword evidence="3" id="KW-1185">Reference proteome</keyword>
<evidence type="ECO:0000313" key="2">
    <source>
        <dbReference type="EMBL" id="KAK9833053.1"/>
    </source>
</evidence>
<dbReference type="AlphaFoldDB" id="A0AAW1RHG9"/>
<evidence type="ECO:0000256" key="1">
    <source>
        <dbReference type="SAM" id="MobiDB-lite"/>
    </source>
</evidence>
<feature type="region of interest" description="Disordered" evidence="1">
    <location>
        <begin position="409"/>
        <end position="458"/>
    </location>
</feature>
<accession>A0AAW1RHG9</accession>
<organism evidence="2 3">
    <name type="scientific">Apatococcus lobatus</name>
    <dbReference type="NCBI Taxonomy" id="904363"/>
    <lineage>
        <taxon>Eukaryota</taxon>
        <taxon>Viridiplantae</taxon>
        <taxon>Chlorophyta</taxon>
        <taxon>core chlorophytes</taxon>
        <taxon>Trebouxiophyceae</taxon>
        <taxon>Chlorellales</taxon>
        <taxon>Chlorellaceae</taxon>
        <taxon>Apatococcus</taxon>
    </lineage>
</organism>